<dbReference type="Gene3D" id="3.40.190.290">
    <property type="match status" value="1"/>
</dbReference>
<reference evidence="6 7" key="1">
    <citation type="submission" date="2018-08" db="EMBL/GenBank/DDBJ databases">
        <title>Paraburkholderia sp. DHOM06 isolated from forest soil.</title>
        <authorList>
            <person name="Gao Z.-H."/>
            <person name="Qiu L.-H."/>
        </authorList>
    </citation>
    <scope>NUCLEOTIDE SEQUENCE [LARGE SCALE GENOMIC DNA]</scope>
    <source>
        <strain evidence="6 7">DHOM06</strain>
    </source>
</reference>
<dbReference type="CDD" id="cd08422">
    <property type="entry name" value="PBP2_CrgA_like"/>
    <property type="match status" value="1"/>
</dbReference>
<dbReference type="OrthoDB" id="9026421at2"/>
<keyword evidence="4" id="KW-0804">Transcription</keyword>
<evidence type="ECO:0000256" key="2">
    <source>
        <dbReference type="ARBA" id="ARBA00023015"/>
    </source>
</evidence>
<dbReference type="Proteomes" id="UP000256838">
    <property type="component" value="Unassembled WGS sequence"/>
</dbReference>
<evidence type="ECO:0000259" key="5">
    <source>
        <dbReference type="PROSITE" id="PS50931"/>
    </source>
</evidence>
<keyword evidence="2" id="KW-0805">Transcription regulation</keyword>
<dbReference type="GO" id="GO:0003700">
    <property type="term" value="F:DNA-binding transcription factor activity"/>
    <property type="evidence" value="ECO:0007669"/>
    <property type="project" value="InterPro"/>
</dbReference>
<dbReference type="PANTHER" id="PTHR30537:SF5">
    <property type="entry name" value="HTH-TYPE TRANSCRIPTIONAL ACTIVATOR TTDR-RELATED"/>
    <property type="match status" value="1"/>
</dbReference>
<dbReference type="InterPro" id="IPR058163">
    <property type="entry name" value="LysR-type_TF_proteobact-type"/>
</dbReference>
<feature type="domain" description="HTH lysR-type" evidence="5">
    <location>
        <begin position="1"/>
        <end position="59"/>
    </location>
</feature>
<dbReference type="GO" id="GO:0043565">
    <property type="term" value="F:sequence-specific DNA binding"/>
    <property type="evidence" value="ECO:0007669"/>
    <property type="project" value="TreeGrafter"/>
</dbReference>
<dbReference type="InterPro" id="IPR000847">
    <property type="entry name" value="LysR_HTH_N"/>
</dbReference>
<dbReference type="SUPFAM" id="SSF53850">
    <property type="entry name" value="Periplasmic binding protein-like II"/>
    <property type="match status" value="1"/>
</dbReference>
<dbReference type="Pfam" id="PF00126">
    <property type="entry name" value="HTH_1"/>
    <property type="match status" value="1"/>
</dbReference>
<sequence>MDRLTGMGLFVAAVDEGSLAAAARRFGMSAAMAGKYVAALEAQIGARLLQRTTRRLTLTDIGHGYYPRCKAILESVDEANREASAAHGTVRGVLRVAAPVTFGALHLGGVVARFLNAHPEVNVETVLSDRYVDLLEAGVDVALRIGKLSDPALVTRRIAPCRMVLCASPAFLQRNGTPRNPAALQRVARLAFSDAVSPGDWTLLDTKGRAHTIGGPCRLVANNMQMLVAAALAGSGIAYGPSFAFGELLARGDLVAVLPRYRAADLDLQAVYPSTRLIPLRVRRFVDCLVETFGDDPPWDQGVQAAKSAKPSR</sequence>
<evidence type="ECO:0000313" key="7">
    <source>
        <dbReference type="Proteomes" id="UP000256838"/>
    </source>
</evidence>
<evidence type="ECO:0000256" key="1">
    <source>
        <dbReference type="ARBA" id="ARBA00009437"/>
    </source>
</evidence>
<name>A0A3D8K1E8_9BURK</name>
<dbReference type="SUPFAM" id="SSF46785">
    <property type="entry name" value="Winged helix' DNA-binding domain"/>
    <property type="match status" value="1"/>
</dbReference>
<organism evidence="6 7">
    <name type="scientific">Trinickia dinghuensis</name>
    <dbReference type="NCBI Taxonomy" id="2291023"/>
    <lineage>
        <taxon>Bacteria</taxon>
        <taxon>Pseudomonadati</taxon>
        <taxon>Pseudomonadota</taxon>
        <taxon>Betaproteobacteria</taxon>
        <taxon>Burkholderiales</taxon>
        <taxon>Burkholderiaceae</taxon>
        <taxon>Trinickia</taxon>
    </lineage>
</organism>
<dbReference type="Pfam" id="PF03466">
    <property type="entry name" value="LysR_substrate"/>
    <property type="match status" value="1"/>
</dbReference>
<comment type="similarity">
    <text evidence="1">Belongs to the LysR transcriptional regulatory family.</text>
</comment>
<dbReference type="AlphaFoldDB" id="A0A3D8K1E8"/>
<dbReference type="FunFam" id="1.10.10.10:FF:000001">
    <property type="entry name" value="LysR family transcriptional regulator"/>
    <property type="match status" value="1"/>
</dbReference>
<gene>
    <name evidence="6" type="ORF">DWV00_10315</name>
</gene>
<proteinExistence type="inferred from homology"/>
<dbReference type="RefSeq" id="WP_115533480.1">
    <property type="nucleotide sequence ID" value="NZ_QRGA01000006.1"/>
</dbReference>
<dbReference type="InterPro" id="IPR036390">
    <property type="entry name" value="WH_DNA-bd_sf"/>
</dbReference>
<dbReference type="InterPro" id="IPR005119">
    <property type="entry name" value="LysR_subst-bd"/>
</dbReference>
<dbReference type="PANTHER" id="PTHR30537">
    <property type="entry name" value="HTH-TYPE TRANSCRIPTIONAL REGULATOR"/>
    <property type="match status" value="1"/>
</dbReference>
<evidence type="ECO:0000256" key="3">
    <source>
        <dbReference type="ARBA" id="ARBA00023125"/>
    </source>
</evidence>
<dbReference type="Gene3D" id="1.10.10.10">
    <property type="entry name" value="Winged helix-like DNA-binding domain superfamily/Winged helix DNA-binding domain"/>
    <property type="match status" value="1"/>
</dbReference>
<protein>
    <submittedName>
        <fullName evidence="6">LysR family transcriptional regulator</fullName>
    </submittedName>
</protein>
<evidence type="ECO:0000313" key="6">
    <source>
        <dbReference type="EMBL" id="RDU98665.1"/>
    </source>
</evidence>
<dbReference type="EMBL" id="QRGA01000006">
    <property type="protein sequence ID" value="RDU98665.1"/>
    <property type="molecule type" value="Genomic_DNA"/>
</dbReference>
<dbReference type="InterPro" id="IPR036388">
    <property type="entry name" value="WH-like_DNA-bd_sf"/>
</dbReference>
<keyword evidence="7" id="KW-1185">Reference proteome</keyword>
<dbReference type="GO" id="GO:0006351">
    <property type="term" value="P:DNA-templated transcription"/>
    <property type="evidence" value="ECO:0007669"/>
    <property type="project" value="TreeGrafter"/>
</dbReference>
<evidence type="ECO:0000256" key="4">
    <source>
        <dbReference type="ARBA" id="ARBA00023163"/>
    </source>
</evidence>
<dbReference type="PROSITE" id="PS50931">
    <property type="entry name" value="HTH_LYSR"/>
    <property type="match status" value="1"/>
</dbReference>
<comment type="caution">
    <text evidence="6">The sequence shown here is derived from an EMBL/GenBank/DDBJ whole genome shotgun (WGS) entry which is preliminary data.</text>
</comment>
<accession>A0A3D8K1E8</accession>
<keyword evidence="3" id="KW-0238">DNA-binding</keyword>